<dbReference type="EMBL" id="AQQZ01000001">
    <property type="protein sequence ID" value="KNG95239.1"/>
    <property type="molecule type" value="Genomic_DNA"/>
</dbReference>
<name>A0A0L1JTY8_9RHOB</name>
<reference evidence="2 3" key="1">
    <citation type="journal article" date="2015" name="Int. J. Syst. Evol. Microbiol.">
        <title>Aestuariivita atlantica sp. nov., isolated from deep sea sediment of the Atlantic Ocean.</title>
        <authorList>
            <person name="Li G."/>
            <person name="Lai Q."/>
            <person name="Du Y."/>
            <person name="Liu X."/>
            <person name="Sun F."/>
            <person name="Shao Z."/>
        </authorList>
    </citation>
    <scope>NUCLEOTIDE SEQUENCE [LARGE SCALE GENOMIC DNA]</scope>
    <source>
        <strain evidence="2 3">22II-S11-z3</strain>
    </source>
</reference>
<keyword evidence="3" id="KW-1185">Reference proteome</keyword>
<dbReference type="Proteomes" id="UP000036938">
    <property type="component" value="Unassembled WGS sequence"/>
</dbReference>
<evidence type="ECO:0000313" key="2">
    <source>
        <dbReference type="EMBL" id="KNG95239.1"/>
    </source>
</evidence>
<proteinExistence type="predicted"/>
<keyword evidence="1" id="KW-0812">Transmembrane</keyword>
<evidence type="ECO:0000256" key="1">
    <source>
        <dbReference type="SAM" id="Phobius"/>
    </source>
</evidence>
<evidence type="ECO:0000313" key="3">
    <source>
        <dbReference type="Proteomes" id="UP000036938"/>
    </source>
</evidence>
<dbReference type="InterPro" id="IPR008621">
    <property type="entry name" value="Cbb3-typ_cyt_oxidase_comp"/>
</dbReference>
<keyword evidence="1" id="KW-1133">Transmembrane helix</keyword>
<gene>
    <name evidence="2" type="ORF">ATO11_00945</name>
</gene>
<comment type="caution">
    <text evidence="2">The sequence shown here is derived from an EMBL/GenBank/DDBJ whole genome shotgun (WGS) entry which is preliminary data.</text>
</comment>
<dbReference type="CDD" id="cd01324">
    <property type="entry name" value="cbb3_Oxidase_CcoQ"/>
    <property type="match status" value="1"/>
</dbReference>
<feature type="transmembrane region" description="Helical" evidence="1">
    <location>
        <begin position="22"/>
        <end position="40"/>
    </location>
</feature>
<dbReference type="AlphaFoldDB" id="A0A0L1JTY8"/>
<protein>
    <submittedName>
        <fullName evidence="2">Uncharacterized protein</fullName>
    </submittedName>
</protein>
<dbReference type="STRING" id="1317121.ATO11_00945"/>
<keyword evidence="1" id="KW-0472">Membrane</keyword>
<accession>A0A0L1JTY8</accession>
<sequence>MRAAEEQTMETYSTLRAFADSWFLIAMVAFFLGTWVYAFWPSLKSSRDAAASIPFRDDETGTGCTGSCETCTCNTDISKELRNG</sequence>
<dbReference type="Pfam" id="PF05545">
    <property type="entry name" value="FixQ"/>
    <property type="match status" value="1"/>
</dbReference>
<organism evidence="2 3">
    <name type="scientific">Pseudaestuariivita atlantica</name>
    <dbReference type="NCBI Taxonomy" id="1317121"/>
    <lineage>
        <taxon>Bacteria</taxon>
        <taxon>Pseudomonadati</taxon>
        <taxon>Pseudomonadota</taxon>
        <taxon>Alphaproteobacteria</taxon>
        <taxon>Rhodobacterales</taxon>
        <taxon>Paracoccaceae</taxon>
        <taxon>Pseudaestuariivita</taxon>
    </lineage>
</organism>